<keyword evidence="4" id="KW-0337">GPI-anchor biosynthesis</keyword>
<dbReference type="InterPro" id="IPR019540">
    <property type="entry name" value="PtdIno-glycan_biosynth_class_S"/>
</dbReference>
<evidence type="ECO:0000256" key="9">
    <source>
        <dbReference type="ARBA" id="ARBA00023180"/>
    </source>
</evidence>
<evidence type="ECO:0000256" key="4">
    <source>
        <dbReference type="ARBA" id="ARBA00022502"/>
    </source>
</evidence>
<evidence type="ECO:0000256" key="2">
    <source>
        <dbReference type="ARBA" id="ARBA00004687"/>
    </source>
</evidence>
<protein>
    <recommendedName>
        <fullName evidence="13">GPI transamidase component PIG-S</fullName>
    </recommendedName>
</protein>
<evidence type="ECO:0000256" key="5">
    <source>
        <dbReference type="ARBA" id="ARBA00022692"/>
    </source>
</evidence>
<comment type="similarity">
    <text evidence="3">Belongs to the PIGS family.</text>
</comment>
<keyword evidence="9" id="KW-0325">Glycoprotein</keyword>
<evidence type="ECO:0008006" key="13">
    <source>
        <dbReference type="Google" id="ProtNLM"/>
    </source>
</evidence>
<evidence type="ECO:0000256" key="6">
    <source>
        <dbReference type="ARBA" id="ARBA00022824"/>
    </source>
</evidence>
<evidence type="ECO:0000256" key="10">
    <source>
        <dbReference type="SAM" id="Phobius"/>
    </source>
</evidence>
<keyword evidence="6" id="KW-0256">Endoplasmic reticulum</keyword>
<organism evidence="11 12">
    <name type="scientific">Rhizodiscina lignyota</name>
    <dbReference type="NCBI Taxonomy" id="1504668"/>
    <lineage>
        <taxon>Eukaryota</taxon>
        <taxon>Fungi</taxon>
        <taxon>Dikarya</taxon>
        <taxon>Ascomycota</taxon>
        <taxon>Pezizomycotina</taxon>
        <taxon>Dothideomycetes</taxon>
        <taxon>Pleosporomycetidae</taxon>
        <taxon>Aulographales</taxon>
        <taxon>Rhizodiscinaceae</taxon>
        <taxon>Rhizodiscina</taxon>
    </lineage>
</organism>
<dbReference type="EMBL" id="ML978122">
    <property type="protein sequence ID" value="KAF2102382.1"/>
    <property type="molecule type" value="Genomic_DNA"/>
</dbReference>
<dbReference type="OrthoDB" id="28748at2759"/>
<evidence type="ECO:0000313" key="11">
    <source>
        <dbReference type="EMBL" id="KAF2102382.1"/>
    </source>
</evidence>
<dbReference type="GO" id="GO:0016255">
    <property type="term" value="P:attachment of GPI anchor to protein"/>
    <property type="evidence" value="ECO:0007669"/>
    <property type="project" value="InterPro"/>
</dbReference>
<sequence length="570" mass="62603">MALETVEGEASPPPNIAEAVNIQKKPPPESPQNVWTRRMVILAFWAVALLLGMPVWWKTTEVYRASLPLSQMTDWAEGKNCKPVFPLRIAVKAPMLSSQEIETIIRITQHALDDLNDFSAHHLRLVPADPIIHRMSIQEIQEYGNKTSSQRNDSEDISLLLNLKPSFGSSTSSTQLQPYAATLDIYFPNNQVPLSTATSSPLANFIANELQALFSEEQASLSYLMASIPSVAQTSKSKALSSEMATKLSRRSTRSFKYAPTYHLTFSLFTAKARPSAWEIEAALEEYLSPLLASLSIISNFTIDSQVQLYATFSPSIRQPEFDHERQAWTVRKEDLGGFINAAEWPLSPSIGAGPTVNFILYVPDSAQSPLLIAENGGNSWLVPQWGGIQIMNLPFSADGSTRPTVLTNDDLRPAMHVFSNQLMSLLGLPDTPNSLPLKLSTLTRLHTTSLLSSASSTLGALARLTQSLTSIAIPDSVATSVTTTLYRLDAACTDMKEGRFASALENARVAEAEAEKAFFERSMVGQVYFPEEHKVAVYLPLLGPVAVPLVMAALKEIRLLVRGRRVQDG</sequence>
<proteinExistence type="inferred from homology"/>
<keyword evidence="5 10" id="KW-0812">Transmembrane</keyword>
<dbReference type="PANTHER" id="PTHR21072">
    <property type="entry name" value="GPI TRANSAMIDASE COMPONENT PIG-S"/>
    <property type="match status" value="1"/>
</dbReference>
<dbReference type="Pfam" id="PF10510">
    <property type="entry name" value="PIG-S"/>
    <property type="match status" value="1"/>
</dbReference>
<evidence type="ECO:0000256" key="3">
    <source>
        <dbReference type="ARBA" id="ARBA00005316"/>
    </source>
</evidence>
<dbReference type="Proteomes" id="UP000799772">
    <property type="component" value="Unassembled WGS sequence"/>
</dbReference>
<evidence type="ECO:0000256" key="7">
    <source>
        <dbReference type="ARBA" id="ARBA00022989"/>
    </source>
</evidence>
<name>A0A9P4IMA7_9PEZI</name>
<dbReference type="GO" id="GO:0042765">
    <property type="term" value="C:GPI-anchor transamidase complex"/>
    <property type="evidence" value="ECO:0007669"/>
    <property type="project" value="InterPro"/>
</dbReference>
<accession>A0A9P4IMA7</accession>
<evidence type="ECO:0000256" key="1">
    <source>
        <dbReference type="ARBA" id="ARBA00004477"/>
    </source>
</evidence>
<keyword evidence="12" id="KW-1185">Reference proteome</keyword>
<comment type="pathway">
    <text evidence="2">Glycolipid biosynthesis; glycosylphosphatidylinositol-anchor biosynthesis.</text>
</comment>
<keyword evidence="7 10" id="KW-1133">Transmembrane helix</keyword>
<keyword evidence="8 10" id="KW-0472">Membrane</keyword>
<comment type="caution">
    <text evidence="11">The sequence shown here is derived from an EMBL/GenBank/DDBJ whole genome shotgun (WGS) entry which is preliminary data.</text>
</comment>
<dbReference type="PANTHER" id="PTHR21072:SF13">
    <property type="entry name" value="GPI TRANSAMIDASE COMPONENT PIG-S"/>
    <property type="match status" value="1"/>
</dbReference>
<feature type="transmembrane region" description="Helical" evidence="10">
    <location>
        <begin position="39"/>
        <end position="57"/>
    </location>
</feature>
<evidence type="ECO:0000313" key="12">
    <source>
        <dbReference type="Proteomes" id="UP000799772"/>
    </source>
</evidence>
<comment type="subcellular location">
    <subcellularLocation>
        <location evidence="1">Endoplasmic reticulum membrane</location>
        <topology evidence="1">Multi-pass membrane protein</topology>
    </subcellularLocation>
</comment>
<dbReference type="AlphaFoldDB" id="A0A9P4IMA7"/>
<gene>
    <name evidence="11" type="ORF">NA57DRAFT_51964</name>
</gene>
<reference evidence="11" key="1">
    <citation type="journal article" date="2020" name="Stud. Mycol.">
        <title>101 Dothideomycetes genomes: a test case for predicting lifestyles and emergence of pathogens.</title>
        <authorList>
            <person name="Haridas S."/>
            <person name="Albert R."/>
            <person name="Binder M."/>
            <person name="Bloem J."/>
            <person name="Labutti K."/>
            <person name="Salamov A."/>
            <person name="Andreopoulos B."/>
            <person name="Baker S."/>
            <person name="Barry K."/>
            <person name="Bills G."/>
            <person name="Bluhm B."/>
            <person name="Cannon C."/>
            <person name="Castanera R."/>
            <person name="Culley D."/>
            <person name="Daum C."/>
            <person name="Ezra D."/>
            <person name="Gonzalez J."/>
            <person name="Henrissat B."/>
            <person name="Kuo A."/>
            <person name="Liang C."/>
            <person name="Lipzen A."/>
            <person name="Lutzoni F."/>
            <person name="Magnuson J."/>
            <person name="Mondo S."/>
            <person name="Nolan M."/>
            <person name="Ohm R."/>
            <person name="Pangilinan J."/>
            <person name="Park H.-J."/>
            <person name="Ramirez L."/>
            <person name="Alfaro M."/>
            <person name="Sun H."/>
            <person name="Tritt A."/>
            <person name="Yoshinaga Y."/>
            <person name="Zwiers L.-H."/>
            <person name="Turgeon B."/>
            <person name="Goodwin S."/>
            <person name="Spatafora J."/>
            <person name="Crous P."/>
            <person name="Grigoriev I."/>
        </authorList>
    </citation>
    <scope>NUCLEOTIDE SEQUENCE</scope>
    <source>
        <strain evidence="11">CBS 133067</strain>
    </source>
</reference>
<dbReference type="GO" id="GO:0006506">
    <property type="term" value="P:GPI anchor biosynthetic process"/>
    <property type="evidence" value="ECO:0007669"/>
    <property type="project" value="UniProtKB-KW"/>
</dbReference>
<evidence type="ECO:0000256" key="8">
    <source>
        <dbReference type="ARBA" id="ARBA00023136"/>
    </source>
</evidence>